<evidence type="ECO:0000313" key="3">
    <source>
        <dbReference type="Proteomes" id="UP001253545"/>
    </source>
</evidence>
<evidence type="ECO:0000313" key="2">
    <source>
        <dbReference type="EMBL" id="MDT0595006.1"/>
    </source>
</evidence>
<keyword evidence="3" id="KW-1185">Reference proteome</keyword>
<protein>
    <recommendedName>
        <fullName evidence="4">Solute-binding protein family 3/N-terminal domain-containing protein</fullName>
    </recommendedName>
</protein>
<accession>A0ABU2ZQU1</accession>
<name>A0ABU2ZQU1_9ALTE</name>
<keyword evidence="1" id="KW-0732">Signal</keyword>
<feature type="chain" id="PRO_5045253211" description="Solute-binding protein family 3/N-terminal domain-containing protein" evidence="1">
    <location>
        <begin position="27"/>
        <end position="294"/>
    </location>
</feature>
<dbReference type="RefSeq" id="WP_311368525.1">
    <property type="nucleotide sequence ID" value="NZ_JAVRHX010000002.1"/>
</dbReference>
<dbReference type="EMBL" id="JAVRHX010000002">
    <property type="protein sequence ID" value="MDT0595006.1"/>
    <property type="molecule type" value="Genomic_DNA"/>
</dbReference>
<gene>
    <name evidence="2" type="ORF">RM552_09150</name>
</gene>
<evidence type="ECO:0008006" key="4">
    <source>
        <dbReference type="Google" id="ProtNLM"/>
    </source>
</evidence>
<proteinExistence type="predicted"/>
<evidence type="ECO:0000256" key="1">
    <source>
        <dbReference type="SAM" id="SignalP"/>
    </source>
</evidence>
<sequence>MRRSVSPLFLIVVAFCMSSFITQSDAKNNASVHIHYEDIYFSQAYKNKDPKNAVSAAMLLVVDNLPNDFTLEFLPTARSIIKFSEDTDDAICALFKLKSAERASRYYFSLPIGLMQTHRLYLREEMGPLDPSLLNEEGAVKNIEALFEVYPDTQLMLWENISQGDHIDAALKNIAQKNKVSIQGMTSYLNLALLITRSRADFAILPPAELNHYENNTESLNLLSYRIAGIEPVSKVHMMCNKTKASAVFLKTANSVIRDLYQTPEYLAAGLIDVAEEDISFVIKTIEDLKEQVK</sequence>
<comment type="caution">
    <text evidence="2">The sequence shown here is derived from an EMBL/GenBank/DDBJ whole genome shotgun (WGS) entry which is preliminary data.</text>
</comment>
<organism evidence="2 3">
    <name type="scientific">Glaciecola petra</name>
    <dbReference type="NCBI Taxonomy" id="3075602"/>
    <lineage>
        <taxon>Bacteria</taxon>
        <taxon>Pseudomonadati</taxon>
        <taxon>Pseudomonadota</taxon>
        <taxon>Gammaproteobacteria</taxon>
        <taxon>Alteromonadales</taxon>
        <taxon>Alteromonadaceae</taxon>
        <taxon>Glaciecola</taxon>
    </lineage>
</organism>
<reference evidence="2 3" key="1">
    <citation type="submission" date="2023-09" db="EMBL/GenBank/DDBJ databases">
        <authorList>
            <person name="Rey-Velasco X."/>
        </authorList>
    </citation>
    <scope>NUCLEOTIDE SEQUENCE [LARGE SCALE GENOMIC DNA]</scope>
    <source>
        <strain evidence="2 3">P117</strain>
    </source>
</reference>
<dbReference type="Proteomes" id="UP001253545">
    <property type="component" value="Unassembled WGS sequence"/>
</dbReference>
<feature type="signal peptide" evidence="1">
    <location>
        <begin position="1"/>
        <end position="26"/>
    </location>
</feature>